<evidence type="ECO:0000313" key="2">
    <source>
        <dbReference type="EMBL" id="MFC6279921.1"/>
    </source>
</evidence>
<protein>
    <submittedName>
        <fullName evidence="2">Heme-binding protein</fullName>
    </submittedName>
</protein>
<dbReference type="RefSeq" id="WP_371435532.1">
    <property type="nucleotide sequence ID" value="NZ_JBHSRS010000002.1"/>
</dbReference>
<evidence type="ECO:0000313" key="3">
    <source>
        <dbReference type="Proteomes" id="UP001596270"/>
    </source>
</evidence>
<evidence type="ECO:0000256" key="1">
    <source>
        <dbReference type="SAM" id="SignalP"/>
    </source>
</evidence>
<name>A0ABW1TTV9_9BURK</name>
<dbReference type="SUPFAM" id="SSF143744">
    <property type="entry name" value="GlcG-like"/>
    <property type="match status" value="1"/>
</dbReference>
<dbReference type="PANTHER" id="PTHR34309:SF10">
    <property type="entry name" value="SLR1406 PROTEIN"/>
    <property type="match status" value="1"/>
</dbReference>
<feature type="signal peptide" evidence="1">
    <location>
        <begin position="1"/>
        <end position="21"/>
    </location>
</feature>
<feature type="chain" id="PRO_5045614525" evidence="1">
    <location>
        <begin position="22"/>
        <end position="165"/>
    </location>
</feature>
<dbReference type="InterPro" id="IPR052517">
    <property type="entry name" value="GlcG_carb_metab_protein"/>
</dbReference>
<reference evidence="3" key="1">
    <citation type="journal article" date="2019" name="Int. J. Syst. Evol. Microbiol.">
        <title>The Global Catalogue of Microorganisms (GCM) 10K type strain sequencing project: providing services to taxonomists for standard genome sequencing and annotation.</title>
        <authorList>
            <consortium name="The Broad Institute Genomics Platform"/>
            <consortium name="The Broad Institute Genome Sequencing Center for Infectious Disease"/>
            <person name="Wu L."/>
            <person name="Ma J."/>
        </authorList>
    </citation>
    <scope>NUCLEOTIDE SEQUENCE [LARGE SCALE GENOMIC DNA]</scope>
    <source>
        <strain evidence="3">CCUG 39402</strain>
    </source>
</reference>
<keyword evidence="3" id="KW-1185">Reference proteome</keyword>
<dbReference type="Gene3D" id="3.30.450.150">
    <property type="entry name" value="Haem-degrading domain"/>
    <property type="match status" value="1"/>
</dbReference>
<dbReference type="Pfam" id="PF03928">
    <property type="entry name" value="HbpS-like"/>
    <property type="match status" value="1"/>
</dbReference>
<dbReference type="PANTHER" id="PTHR34309">
    <property type="entry name" value="SLR1406 PROTEIN"/>
    <property type="match status" value="1"/>
</dbReference>
<gene>
    <name evidence="2" type="ORF">ACFQND_01535</name>
</gene>
<dbReference type="Proteomes" id="UP001596270">
    <property type="component" value="Unassembled WGS sequence"/>
</dbReference>
<comment type="caution">
    <text evidence="2">The sequence shown here is derived from an EMBL/GenBank/DDBJ whole genome shotgun (WGS) entry which is preliminary data.</text>
</comment>
<sequence length="165" mass="16921">MNKTRTAFLIAAMLAGGSAMAQGAAGLVSERSISTNAALELATTSLERCRADGYKVTITVLNRHARTAVVVSDDGVNPHTIENSLRKAYTAFTTRSPSADMGKRTQPGLAGFMQLDKITTIEGGLPIFAGKELVGAVGISGAPGGEKDAACAQAGLDRIARSLGG</sequence>
<keyword evidence="1" id="KW-0732">Signal</keyword>
<dbReference type="EMBL" id="JBHSRS010000002">
    <property type="protein sequence ID" value="MFC6279921.1"/>
    <property type="molecule type" value="Genomic_DNA"/>
</dbReference>
<dbReference type="InterPro" id="IPR005624">
    <property type="entry name" value="PduO/GlcC-like"/>
</dbReference>
<proteinExistence type="predicted"/>
<organism evidence="2 3">
    <name type="scientific">Polaromonas aquatica</name>
    <dbReference type="NCBI Taxonomy" id="332657"/>
    <lineage>
        <taxon>Bacteria</taxon>
        <taxon>Pseudomonadati</taxon>
        <taxon>Pseudomonadota</taxon>
        <taxon>Betaproteobacteria</taxon>
        <taxon>Burkholderiales</taxon>
        <taxon>Comamonadaceae</taxon>
        <taxon>Polaromonas</taxon>
    </lineage>
</organism>
<dbReference type="InterPro" id="IPR038084">
    <property type="entry name" value="PduO/GlcC-like_sf"/>
</dbReference>
<accession>A0ABW1TTV9</accession>